<dbReference type="RefSeq" id="WP_002641896.1">
    <property type="nucleotide sequence ID" value="NZ_CP019448.1"/>
</dbReference>
<dbReference type="SUPFAM" id="SSF53335">
    <property type="entry name" value="S-adenosyl-L-methionine-dependent methyltransferases"/>
    <property type="match status" value="1"/>
</dbReference>
<reference evidence="1 2" key="2">
    <citation type="submission" date="2011-10" db="EMBL/GenBank/DDBJ databases">
        <title>The Genome Sequence of Simonsiella muelleri ATCC 29453.</title>
        <authorList>
            <consortium name="The Broad Institute Genome Sequencing Platform"/>
            <consortium name="The Broad Institute Genome Sequencing Center for Infectious Disease"/>
            <person name="Earl A."/>
            <person name="Ward D."/>
            <person name="Feldgarden M."/>
            <person name="Gevers D."/>
            <person name="Izard J."/>
            <person name="Baranova O.V."/>
            <person name="Blanton J.M."/>
            <person name="Tanner A.C."/>
            <person name="Dewhirst F."/>
            <person name="Young S.K."/>
            <person name="Zeng Q."/>
            <person name="Gargeya S."/>
            <person name="Fitzgerald M."/>
            <person name="Haas B."/>
            <person name="Abouelleil A."/>
            <person name="Alvarado L."/>
            <person name="Arachchi H.M."/>
            <person name="Berlin A."/>
            <person name="Brown A."/>
            <person name="Chapman S.B."/>
            <person name="Chen Z."/>
            <person name="Dunbar C."/>
            <person name="Freedman E."/>
            <person name="Gearin G."/>
            <person name="Goldberg J."/>
            <person name="Griggs A."/>
            <person name="Gujja S."/>
            <person name="Heiman D."/>
            <person name="Howarth C."/>
            <person name="Larson L."/>
            <person name="Lui A."/>
            <person name="MacDonald P.J.P."/>
            <person name="Montmayeur A."/>
            <person name="Murphy C."/>
            <person name="Neiman D."/>
            <person name="Pearson M."/>
            <person name="Priest M."/>
            <person name="Roberts A."/>
            <person name="Saif S."/>
            <person name="Shea T."/>
            <person name="Shenoy N."/>
            <person name="Sisk P."/>
            <person name="Stolte C."/>
            <person name="Sykes S."/>
            <person name="Wortman J."/>
            <person name="Nusbaum C."/>
            <person name="Birren B."/>
        </authorList>
    </citation>
    <scope>NUCLEOTIDE SEQUENCE [LARGE SCALE GENOMIC DNA]</scope>
    <source>
        <strain evidence="1 2">ATCC 29453</strain>
    </source>
</reference>
<dbReference type="AlphaFoldDB" id="V9H5Z6"/>
<evidence type="ECO:0000313" key="1">
    <source>
        <dbReference type="EMBL" id="EFG31087.1"/>
    </source>
</evidence>
<reference evidence="1 2" key="1">
    <citation type="submission" date="2010-03" db="EMBL/GenBank/DDBJ databases">
        <authorList>
            <consortium name="The Broad Institute Genome Sequencing Platform"/>
            <person name="Ward D."/>
            <person name="Earl A."/>
            <person name="Feldgarden M."/>
            <person name="Gevers D."/>
            <person name="Young S."/>
            <person name="Zeng Q."/>
            <person name="Koehrsen M."/>
            <person name="Alvarado L."/>
            <person name="Berlin A.M."/>
            <person name="Borenstein D."/>
            <person name="Chapman S.B."/>
            <person name="Chen Z."/>
            <person name="Engels R."/>
            <person name="Freedman E."/>
            <person name="Gellesch M."/>
            <person name="Goldberg J."/>
            <person name="Griggs A."/>
            <person name="Gujja S."/>
            <person name="Heilman E.R."/>
            <person name="Heiman D.I."/>
            <person name="Hepburn T.A."/>
            <person name="Howarth C."/>
            <person name="Jen D."/>
            <person name="Larson L."/>
            <person name="Mehta T."/>
            <person name="Park D."/>
            <person name="Pearson M."/>
            <person name="Richards J."/>
            <person name="Roberts A."/>
            <person name="Saif S."/>
            <person name="Shea T.D."/>
            <person name="Shenoy N."/>
            <person name="Sisk P."/>
            <person name="Stolte C."/>
            <person name="Sykes S.N."/>
            <person name="Walk T."/>
            <person name="White J."/>
            <person name="Yandava C."/>
            <person name="Izard J."/>
            <person name="Baranova O.V."/>
            <person name="Blanton J.M."/>
            <person name="Tanner A.C."/>
            <person name="Dewhirst F."/>
            <person name="Haas B."/>
            <person name="Nusbaum C."/>
            <person name="Birren B."/>
        </authorList>
    </citation>
    <scope>NUCLEOTIDE SEQUENCE [LARGE SCALE GENOMIC DNA]</scope>
    <source>
        <strain evidence="1 2">ATCC 29453</strain>
    </source>
</reference>
<accession>V9H5Z6</accession>
<protein>
    <submittedName>
        <fullName evidence="1">Uncharacterized protein</fullName>
    </submittedName>
</protein>
<name>V9H5Z6_9NEIS</name>
<gene>
    <name evidence="1" type="ORF">HMPREF9021_00916</name>
</gene>
<dbReference type="OrthoDB" id="6191410at2"/>
<dbReference type="eggNOG" id="COG2226">
    <property type="taxonomic scope" value="Bacteria"/>
</dbReference>
<proteinExistence type="predicted"/>
<dbReference type="InterPro" id="IPR029063">
    <property type="entry name" value="SAM-dependent_MTases_sf"/>
</dbReference>
<evidence type="ECO:0000313" key="2">
    <source>
        <dbReference type="Proteomes" id="UP000017813"/>
    </source>
</evidence>
<dbReference type="Proteomes" id="UP000017813">
    <property type="component" value="Unassembled WGS sequence"/>
</dbReference>
<dbReference type="STRING" id="641147.HMPREF9021_00916"/>
<dbReference type="KEGG" id="smur:BWP33_05955"/>
<organism evidence="1 2">
    <name type="scientific">Simonsiella muelleri ATCC 29453</name>
    <dbReference type="NCBI Taxonomy" id="641147"/>
    <lineage>
        <taxon>Bacteria</taxon>
        <taxon>Pseudomonadati</taxon>
        <taxon>Pseudomonadota</taxon>
        <taxon>Betaproteobacteria</taxon>
        <taxon>Neisseriales</taxon>
        <taxon>Neisseriaceae</taxon>
        <taxon>Simonsiella</taxon>
    </lineage>
</organism>
<dbReference type="EMBL" id="ADCY02000029">
    <property type="protein sequence ID" value="EFG31087.1"/>
    <property type="molecule type" value="Genomic_DNA"/>
</dbReference>
<dbReference type="HOGENOM" id="CLU_075049_2_0_4"/>
<keyword evidence="2" id="KW-1185">Reference proteome</keyword>
<dbReference type="Gene3D" id="3.40.50.150">
    <property type="entry name" value="Vaccinia Virus protein VP39"/>
    <property type="match status" value="1"/>
</dbReference>
<comment type="caution">
    <text evidence="1">The sequence shown here is derived from an EMBL/GenBank/DDBJ whole genome shotgun (WGS) entry which is preliminary data.</text>
</comment>
<sequence length="231" mass="27296">MNRQFLQTWWTNHFLGHDVCLQEHHFVQKYLNTMLPENILSMGMDLGTFRLPEKCTWIRQNESLPADVLANSLALPWVAQSFDVVVVCHELDCVGQHWQLVLTQIEHILQPHGRLILTGFNPYSLWRLDWRHEVPDVRHALHLHDLKMWCAKHHWQIEQGQFLNYLPPIRSRKWIENLRFLEQAGNRWLPHIAAVYALILRKDVLNVRLSKQGQNVHFSIDESACAWARNG</sequence>